<comment type="similarity">
    <text evidence="3">Belongs to the gas vesicle GvpK family.</text>
</comment>
<evidence type="ECO:0000256" key="1">
    <source>
        <dbReference type="ARBA" id="ARBA00022987"/>
    </source>
</evidence>
<evidence type="ECO:0000313" key="4">
    <source>
        <dbReference type="EMBL" id="PXY29697.1"/>
    </source>
</evidence>
<dbReference type="PANTHER" id="PTHR40137">
    <property type="entry name" value="PROTEIN GVPK 1"/>
    <property type="match status" value="1"/>
</dbReference>
<comment type="subcellular location">
    <subcellularLocation>
        <location evidence="2">Gas vesicle</location>
    </subcellularLocation>
</comment>
<dbReference type="Pfam" id="PF05121">
    <property type="entry name" value="GvpK"/>
    <property type="match status" value="1"/>
</dbReference>
<proteinExistence type="inferred from homology"/>
<keyword evidence="5" id="KW-1185">Reference proteome</keyword>
<reference evidence="4 5" key="1">
    <citation type="submission" date="2016-07" db="EMBL/GenBank/DDBJ databases">
        <title>Draft genome sequence of Prauserella sp. YIM 121212, isolated from alkaline soil.</title>
        <authorList>
            <person name="Ruckert C."/>
            <person name="Albersmeier A."/>
            <person name="Jiang C.-L."/>
            <person name="Jiang Y."/>
            <person name="Kalinowski J."/>
            <person name="Schneider O."/>
            <person name="Winkler A."/>
            <person name="Zotchev S.B."/>
        </authorList>
    </citation>
    <scope>NUCLEOTIDE SEQUENCE [LARGE SCALE GENOMIC DNA]</scope>
    <source>
        <strain evidence="4 5">YIM 121212</strain>
    </source>
</reference>
<dbReference type="InterPro" id="IPR007805">
    <property type="entry name" value="GvpK"/>
</dbReference>
<evidence type="ECO:0000313" key="5">
    <source>
        <dbReference type="Proteomes" id="UP000247892"/>
    </source>
</evidence>
<dbReference type="PANTHER" id="PTHR40137:SF2">
    <property type="entry name" value="PROTEIN GVPK 1"/>
    <property type="match status" value="1"/>
</dbReference>
<name>A0A318LLA8_9PSEU</name>
<dbReference type="EMBL" id="MASU01000008">
    <property type="protein sequence ID" value="PXY29697.1"/>
    <property type="molecule type" value="Genomic_DNA"/>
</dbReference>
<comment type="caution">
    <text evidence="4">The sequence shown here is derived from an EMBL/GenBank/DDBJ whole genome shotgun (WGS) entry which is preliminary data.</text>
</comment>
<dbReference type="GO" id="GO:0031412">
    <property type="term" value="P:gas vesicle organization"/>
    <property type="evidence" value="ECO:0007669"/>
    <property type="project" value="InterPro"/>
</dbReference>
<dbReference type="AlphaFoldDB" id="A0A318LLA8"/>
<dbReference type="OrthoDB" id="5772958at2"/>
<accession>A0A318LLA8</accession>
<dbReference type="GO" id="GO:0031411">
    <property type="term" value="C:gas vesicle"/>
    <property type="evidence" value="ECO:0007669"/>
    <property type="project" value="UniProtKB-SubCell"/>
</dbReference>
<dbReference type="Proteomes" id="UP000247892">
    <property type="component" value="Unassembled WGS sequence"/>
</dbReference>
<evidence type="ECO:0000256" key="3">
    <source>
        <dbReference type="ARBA" id="ARBA00035659"/>
    </source>
</evidence>
<organism evidence="4 5">
    <name type="scientific">Prauserella flavalba</name>
    <dbReference type="NCBI Taxonomy" id="1477506"/>
    <lineage>
        <taxon>Bacteria</taxon>
        <taxon>Bacillati</taxon>
        <taxon>Actinomycetota</taxon>
        <taxon>Actinomycetes</taxon>
        <taxon>Pseudonocardiales</taxon>
        <taxon>Pseudonocardiaceae</taxon>
        <taxon>Prauserella</taxon>
    </lineage>
</organism>
<keyword evidence="1" id="KW-0304">Gas vesicle</keyword>
<dbReference type="RefSeq" id="WP_110339483.1">
    <property type="nucleotide sequence ID" value="NZ_JBHVKT010000087.1"/>
</dbReference>
<sequence length="100" mass="11440">MSENAHRNELQERIDADPETVEKGLVSLVLTIVELLRQLMERQALRRVEDGKLSDEQVERIGLTLMRLEERMGELRDHFGLEPEDLNIDLGPLGPLLAPE</sequence>
<protein>
    <submittedName>
        <fullName evidence="4">Gas vesicle protein GvpK</fullName>
    </submittedName>
</protein>
<evidence type="ECO:0000256" key="2">
    <source>
        <dbReference type="ARBA" id="ARBA00035108"/>
    </source>
</evidence>
<gene>
    <name evidence="4" type="ORF">BA062_21200</name>
</gene>